<keyword evidence="3" id="KW-1185">Reference proteome</keyword>
<dbReference type="OrthoDB" id="9804460at2"/>
<dbReference type="Proteomes" id="UP000017837">
    <property type="component" value="Unassembled WGS sequence"/>
</dbReference>
<dbReference type="eggNOG" id="COG1192">
    <property type="taxonomic scope" value="Bacteria"/>
</dbReference>
<dbReference type="Gene3D" id="3.40.50.300">
    <property type="entry name" value="P-loop containing nucleotide triphosphate hydrolases"/>
    <property type="match status" value="1"/>
</dbReference>
<evidence type="ECO:0000259" key="1">
    <source>
        <dbReference type="Pfam" id="PF13614"/>
    </source>
</evidence>
<dbReference type="PATRIC" id="fig|1121022.4.peg.1475"/>
<dbReference type="SUPFAM" id="SSF52540">
    <property type="entry name" value="P-loop containing nucleoside triphosphate hydrolases"/>
    <property type="match status" value="1"/>
</dbReference>
<dbReference type="PANTHER" id="PTHR13696">
    <property type="entry name" value="P-LOOP CONTAINING NUCLEOSIDE TRIPHOSPHATE HYDROLASE"/>
    <property type="match status" value="1"/>
</dbReference>
<comment type="caution">
    <text evidence="2">The sequence shown here is derived from an EMBL/GenBank/DDBJ whole genome shotgun (WGS) entry which is preliminary data.</text>
</comment>
<evidence type="ECO:0000313" key="2">
    <source>
        <dbReference type="EMBL" id="ESQ92630.1"/>
    </source>
</evidence>
<dbReference type="AlphaFoldDB" id="V4Q496"/>
<name>V4Q496_9CAUL</name>
<dbReference type="CDD" id="cd02042">
    <property type="entry name" value="ParAB_family"/>
    <property type="match status" value="1"/>
</dbReference>
<feature type="domain" description="AAA" evidence="1">
    <location>
        <begin position="3"/>
        <end position="182"/>
    </location>
</feature>
<dbReference type="STRING" id="1121022.GCA_000376105_02864"/>
<reference evidence="2 3" key="1">
    <citation type="journal article" date="2014" name="Nature">
        <title>Sequential evolution of bacterial morphology by co-option of a developmental regulator.</title>
        <authorList>
            <person name="Jiang C."/>
            <person name="Brown P.J."/>
            <person name="Ducret A."/>
            <person name="Brun Y.V."/>
        </authorList>
    </citation>
    <scope>NUCLEOTIDE SEQUENCE [LARGE SCALE GENOMIC DNA]</scope>
    <source>
        <strain evidence="2 3">DSM 16100</strain>
    </source>
</reference>
<dbReference type="EMBL" id="AWGB01000011">
    <property type="protein sequence ID" value="ESQ92630.1"/>
    <property type="molecule type" value="Genomic_DNA"/>
</dbReference>
<gene>
    <name evidence="2" type="ORF">ABENE_07370</name>
</gene>
<proteinExistence type="predicted"/>
<dbReference type="RefSeq" id="WP_018082531.1">
    <property type="nucleotide sequence ID" value="NZ_AQWM01000015.1"/>
</dbReference>
<dbReference type="Pfam" id="PF13614">
    <property type="entry name" value="AAA_31"/>
    <property type="match status" value="1"/>
</dbReference>
<dbReference type="PIRSF" id="PIRSF009320">
    <property type="entry name" value="Nuc_binding_HP_1000"/>
    <property type="match status" value="1"/>
</dbReference>
<dbReference type="InterPro" id="IPR027417">
    <property type="entry name" value="P-loop_NTPase"/>
</dbReference>
<dbReference type="InterPro" id="IPR025669">
    <property type="entry name" value="AAA_dom"/>
</dbReference>
<evidence type="ECO:0000313" key="3">
    <source>
        <dbReference type="Proteomes" id="UP000017837"/>
    </source>
</evidence>
<organism evidence="2 3">
    <name type="scientific">Asticcacaulis benevestitus DSM 16100 = ATCC BAA-896</name>
    <dbReference type="NCBI Taxonomy" id="1121022"/>
    <lineage>
        <taxon>Bacteria</taxon>
        <taxon>Pseudomonadati</taxon>
        <taxon>Pseudomonadota</taxon>
        <taxon>Alphaproteobacteria</taxon>
        <taxon>Caulobacterales</taxon>
        <taxon>Caulobacteraceae</taxon>
        <taxon>Asticcacaulis</taxon>
    </lineage>
</organism>
<accession>V4Q496</accession>
<protein>
    <recommendedName>
        <fullName evidence="1">AAA domain-containing protein</fullName>
    </recommendedName>
</protein>
<dbReference type="PANTHER" id="PTHR13696:SF52">
    <property type="entry name" value="PARA FAMILY PROTEIN CT_582"/>
    <property type="match status" value="1"/>
</dbReference>
<dbReference type="InterPro" id="IPR050678">
    <property type="entry name" value="DNA_Partitioning_ATPase"/>
</dbReference>
<sequence length="262" mass="28972">MTRVLAICNRKGGCGKTTTAVNLACEWGLRGQRILLIDLDSQGHAGIGLGVVARRDEPTAHTIFNPQSGMFSEAIRRTSFKNVSVIPADRTFEGAWRGLGRGETNELDVRLLDRQLASDDVKQQFDIVILDTPPSLDPSLLNALAAADAALVPMVPHALSAEGIRQFIRLFYRVTTTIKPDLMLLGILPVMINDRINHQRQILSDVGRELGVKYILDGIRTDIRLAEAFSAQEPISVYSPQSRGAKDYRILTSQLSRLWNID</sequence>